<dbReference type="OrthoDB" id="3638805at2"/>
<keyword evidence="4" id="KW-1185">Reference proteome</keyword>
<feature type="compositionally biased region" description="Basic and acidic residues" evidence="1">
    <location>
        <begin position="162"/>
        <end position="182"/>
    </location>
</feature>
<dbReference type="Proteomes" id="UP000197174">
    <property type="component" value="Unassembled WGS sequence"/>
</dbReference>
<evidence type="ECO:0000313" key="4">
    <source>
        <dbReference type="Proteomes" id="UP000197174"/>
    </source>
</evidence>
<evidence type="ECO:0000256" key="1">
    <source>
        <dbReference type="SAM" id="MobiDB-lite"/>
    </source>
</evidence>
<keyword evidence="2" id="KW-0472">Membrane</keyword>
<feature type="compositionally biased region" description="Basic and acidic residues" evidence="1">
    <location>
        <begin position="55"/>
        <end position="67"/>
    </location>
</feature>
<evidence type="ECO:0000256" key="2">
    <source>
        <dbReference type="SAM" id="Phobius"/>
    </source>
</evidence>
<reference evidence="3 4" key="1">
    <citation type="submission" date="2017-03" db="EMBL/GenBank/DDBJ databases">
        <title>Whole genome sequence of Micromonospora wenchangensis, isolated from mangrove soil.</title>
        <authorList>
            <person name="Yang H."/>
        </authorList>
    </citation>
    <scope>NUCLEOTIDE SEQUENCE [LARGE SCALE GENOMIC DNA]</scope>
    <source>
        <strain evidence="3 4">CCTCC AA 2012002</strain>
    </source>
</reference>
<name>A0A246RQU8_9ACTN</name>
<keyword evidence="2" id="KW-1133">Transmembrane helix</keyword>
<gene>
    <name evidence="3" type="ORF">B5D80_07490</name>
</gene>
<feature type="transmembrane region" description="Helical" evidence="2">
    <location>
        <begin position="27"/>
        <end position="46"/>
    </location>
</feature>
<feature type="compositionally biased region" description="Polar residues" evidence="1">
    <location>
        <begin position="77"/>
        <end position="92"/>
    </location>
</feature>
<feature type="region of interest" description="Disordered" evidence="1">
    <location>
        <begin position="55"/>
        <end position="217"/>
    </location>
</feature>
<comment type="caution">
    <text evidence="3">The sequence shown here is derived from an EMBL/GenBank/DDBJ whole genome shotgun (WGS) entry which is preliminary data.</text>
</comment>
<accession>A0A246RQU8</accession>
<evidence type="ECO:0000313" key="3">
    <source>
        <dbReference type="EMBL" id="OWV10131.1"/>
    </source>
</evidence>
<sequence>MLVASLLLILVAVVLLAFGLVDGSSTLLTSSIAASLLAAVALVAGARQAAVTRARAAEKTRGRDATESRPTMPPAVTTPSDEPTTYPASTFGTGDAGWRQPPGAPVAGDPVDVSTRPDAGAWEPDAEAPWEPVLVSAAPDRTTAGRADPATDRTPDPATDPARPDPDDPRWDPAIDPARPDPDDPAWAAGDDLAPPWEHSDDAASPWDPPAQRVPPADAARVAQLDAEVRVVDGHPRYHLLSCAHLIERDHEPLPVHEAVSLGFTPCGLCNPDTALLADTYPR</sequence>
<protein>
    <submittedName>
        <fullName evidence="3">Uncharacterized protein</fullName>
    </submittedName>
</protein>
<keyword evidence="2" id="KW-0812">Transmembrane</keyword>
<proteinExistence type="predicted"/>
<dbReference type="RefSeq" id="WP_088643048.1">
    <property type="nucleotide sequence ID" value="NZ_JBFAMK010000003.1"/>
</dbReference>
<dbReference type="EMBL" id="MZMV01000009">
    <property type="protein sequence ID" value="OWV10131.1"/>
    <property type="molecule type" value="Genomic_DNA"/>
</dbReference>
<feature type="compositionally biased region" description="Low complexity" evidence="1">
    <location>
        <begin position="185"/>
        <end position="197"/>
    </location>
</feature>
<organism evidence="3 4">
    <name type="scientific">Micromonospora wenchangensis</name>
    <dbReference type="NCBI Taxonomy" id="1185415"/>
    <lineage>
        <taxon>Bacteria</taxon>
        <taxon>Bacillati</taxon>
        <taxon>Actinomycetota</taxon>
        <taxon>Actinomycetes</taxon>
        <taxon>Micromonosporales</taxon>
        <taxon>Micromonosporaceae</taxon>
        <taxon>Micromonospora</taxon>
    </lineage>
</organism>
<dbReference type="AlphaFoldDB" id="A0A246RQU8"/>